<gene>
    <name evidence="2" type="ORF">BU085_01310</name>
</gene>
<evidence type="ECO:0000313" key="2">
    <source>
        <dbReference type="EMBL" id="PTI52563.1"/>
    </source>
</evidence>
<organism evidence="2 3">
    <name type="scientific">Staphylococcus warneri</name>
    <dbReference type="NCBI Taxonomy" id="1292"/>
    <lineage>
        <taxon>Bacteria</taxon>
        <taxon>Bacillati</taxon>
        <taxon>Bacillota</taxon>
        <taxon>Bacilli</taxon>
        <taxon>Bacillales</taxon>
        <taxon>Staphylococcaceae</taxon>
        <taxon>Staphylococcus</taxon>
    </lineage>
</organism>
<dbReference type="AlphaFoldDB" id="A0A2T4Q3Q1"/>
<feature type="transmembrane region" description="Helical" evidence="1">
    <location>
        <begin position="36"/>
        <end position="57"/>
    </location>
</feature>
<evidence type="ECO:0000313" key="3">
    <source>
        <dbReference type="Proteomes" id="UP000240717"/>
    </source>
</evidence>
<name>A0A2T4Q3Q1_STAWA</name>
<reference evidence="2 3" key="1">
    <citation type="journal article" date="2016" name="Front. Microbiol.">
        <title>Comprehensive Phylogenetic Analysis of Bovine Non-aureus Staphylococci Species Based on Whole-Genome Sequencing.</title>
        <authorList>
            <person name="Naushad S."/>
            <person name="Barkema H.W."/>
            <person name="Luby C."/>
            <person name="Condas L.A."/>
            <person name="Nobrega D.B."/>
            <person name="Carson D.A."/>
            <person name="De Buck J."/>
        </authorList>
    </citation>
    <scope>NUCLEOTIDE SEQUENCE [LARGE SCALE GENOMIC DNA]</scope>
    <source>
        <strain evidence="2 3">SNUC 2993</strain>
    </source>
</reference>
<dbReference type="EMBL" id="PZEV01000002">
    <property type="protein sequence ID" value="PTI52563.1"/>
    <property type="molecule type" value="Genomic_DNA"/>
</dbReference>
<dbReference type="Proteomes" id="UP000240717">
    <property type="component" value="Unassembled WGS sequence"/>
</dbReference>
<dbReference type="STRING" id="1194526.A284_02935"/>
<comment type="caution">
    <text evidence="2">The sequence shown here is derived from an EMBL/GenBank/DDBJ whole genome shotgun (WGS) entry which is preliminary data.</text>
</comment>
<sequence>MSVLIGVIILILLIISFIPNYKAMKLAKSQGQKTTRFAIMVGIDAILIVLILVTLLLKVM</sequence>
<protein>
    <submittedName>
        <fullName evidence="2">Uncharacterized protein</fullName>
    </submittedName>
</protein>
<dbReference type="RefSeq" id="WP_002451980.1">
    <property type="nucleotide sequence ID" value="NZ_CP054017.1"/>
</dbReference>
<proteinExistence type="predicted"/>
<evidence type="ECO:0000256" key="1">
    <source>
        <dbReference type="SAM" id="Phobius"/>
    </source>
</evidence>
<keyword evidence="1" id="KW-0472">Membrane</keyword>
<keyword evidence="1" id="KW-1133">Transmembrane helix</keyword>
<keyword evidence="1" id="KW-0812">Transmembrane</keyword>
<feature type="transmembrane region" description="Helical" evidence="1">
    <location>
        <begin position="6"/>
        <end position="24"/>
    </location>
</feature>
<accession>A0A2T4Q3Q1</accession>